<gene>
    <name evidence="1" type="ORF">BLNAU_9255</name>
</gene>
<accession>A0ABQ9XW65</accession>
<organism evidence="1 2">
    <name type="scientific">Blattamonas nauphoetae</name>
    <dbReference type="NCBI Taxonomy" id="2049346"/>
    <lineage>
        <taxon>Eukaryota</taxon>
        <taxon>Metamonada</taxon>
        <taxon>Preaxostyla</taxon>
        <taxon>Oxymonadida</taxon>
        <taxon>Blattamonas</taxon>
    </lineage>
</organism>
<name>A0ABQ9XW65_9EUKA</name>
<comment type="caution">
    <text evidence="1">The sequence shown here is derived from an EMBL/GenBank/DDBJ whole genome shotgun (WGS) entry which is preliminary data.</text>
</comment>
<dbReference type="EMBL" id="JARBJD010000063">
    <property type="protein sequence ID" value="KAK2955719.1"/>
    <property type="molecule type" value="Genomic_DNA"/>
</dbReference>
<reference evidence="1 2" key="1">
    <citation type="journal article" date="2022" name="bioRxiv">
        <title>Genomics of Preaxostyla Flagellates Illuminates Evolutionary Transitions and the Path Towards Mitochondrial Loss.</title>
        <authorList>
            <person name="Novak L.V.F."/>
            <person name="Treitli S.C."/>
            <person name="Pyrih J."/>
            <person name="Halakuc P."/>
            <person name="Pipaliya S.V."/>
            <person name="Vacek V."/>
            <person name="Brzon O."/>
            <person name="Soukal P."/>
            <person name="Eme L."/>
            <person name="Dacks J.B."/>
            <person name="Karnkowska A."/>
            <person name="Elias M."/>
            <person name="Hampl V."/>
        </authorList>
    </citation>
    <scope>NUCLEOTIDE SEQUENCE [LARGE SCALE GENOMIC DNA]</scope>
    <source>
        <strain evidence="1">NAU3</strain>
        <tissue evidence="1">Gut</tissue>
    </source>
</reference>
<proteinExistence type="predicted"/>
<sequence>MLGCVVSLTSSHLSGSTIRDVNTVGCVLCSNSSFSSLLSSPNAASTPGTVKLPSGATETFDNGKLYVIDNTGGIFSVVFTNCHFTGTGSPQSTQPIVVIVP</sequence>
<dbReference type="Proteomes" id="UP001281761">
    <property type="component" value="Unassembled WGS sequence"/>
</dbReference>
<evidence type="ECO:0000313" key="2">
    <source>
        <dbReference type="Proteomes" id="UP001281761"/>
    </source>
</evidence>
<keyword evidence="2" id="KW-1185">Reference proteome</keyword>
<protein>
    <submittedName>
        <fullName evidence="1">Uncharacterized protein</fullName>
    </submittedName>
</protein>
<evidence type="ECO:0000313" key="1">
    <source>
        <dbReference type="EMBL" id="KAK2955719.1"/>
    </source>
</evidence>